<evidence type="ECO:0000256" key="1">
    <source>
        <dbReference type="ARBA" id="ARBA00001353"/>
    </source>
</evidence>
<evidence type="ECO:0000313" key="11">
    <source>
        <dbReference type="Proteomes" id="UP000236959"/>
    </source>
</evidence>
<dbReference type="GO" id="GO:0004150">
    <property type="term" value="F:dihydroneopterin aldolase activity"/>
    <property type="evidence" value="ECO:0007669"/>
    <property type="project" value="UniProtKB-EC"/>
</dbReference>
<dbReference type="PANTHER" id="PTHR42844:SF1">
    <property type="entry name" value="DIHYDRONEOPTERIN ALDOLASE 1-RELATED"/>
    <property type="match status" value="1"/>
</dbReference>
<proteinExistence type="inferred from homology"/>
<evidence type="ECO:0000256" key="8">
    <source>
        <dbReference type="SAM" id="MobiDB-lite"/>
    </source>
</evidence>
<evidence type="ECO:0000256" key="5">
    <source>
        <dbReference type="ARBA" id="ARBA00022909"/>
    </source>
</evidence>
<feature type="compositionally biased region" description="Low complexity" evidence="8">
    <location>
        <begin position="1"/>
        <end position="17"/>
    </location>
</feature>
<keyword evidence="5" id="KW-0289">Folate biosynthesis</keyword>
<dbReference type="InterPro" id="IPR006157">
    <property type="entry name" value="FolB_dom"/>
</dbReference>
<name>A0A2S3UJF4_9HYPH</name>
<comment type="caution">
    <text evidence="10">The sequence shown here is derived from an EMBL/GenBank/DDBJ whole genome shotgun (WGS) entry which is preliminary data.</text>
</comment>
<dbReference type="GO" id="GO:0005737">
    <property type="term" value="C:cytoplasm"/>
    <property type="evidence" value="ECO:0007669"/>
    <property type="project" value="TreeGrafter"/>
</dbReference>
<comment type="similarity">
    <text evidence="3">Belongs to the DHNA family.</text>
</comment>
<reference evidence="10 11" key="1">
    <citation type="submission" date="2018-01" db="EMBL/GenBank/DDBJ databases">
        <title>Genomic Encyclopedia of Archaeal and Bacterial Type Strains, Phase II (KMG-II): from individual species to whole genera.</title>
        <authorList>
            <person name="Goeker M."/>
        </authorList>
    </citation>
    <scope>NUCLEOTIDE SEQUENCE [LARGE SCALE GENOMIC DNA]</scope>
    <source>
        <strain evidence="10 11">DSM 17023</strain>
    </source>
</reference>
<dbReference type="AlphaFoldDB" id="A0A2S3UJF4"/>
<comment type="pathway">
    <text evidence="2">Cofactor biosynthesis; tetrahydrofolate biosynthesis; 2-amino-4-hydroxy-6-hydroxymethyl-7,8-dihydropteridine diphosphate from 7,8-dihydroneopterin triphosphate: step 3/4.</text>
</comment>
<dbReference type="RefSeq" id="WP_103225461.1">
    <property type="nucleotide sequence ID" value="NZ_PPCN01000020.1"/>
</dbReference>
<evidence type="ECO:0000256" key="2">
    <source>
        <dbReference type="ARBA" id="ARBA00005013"/>
    </source>
</evidence>
<dbReference type="InterPro" id="IPR006156">
    <property type="entry name" value="Dihydroneopterin_aldolase"/>
</dbReference>
<dbReference type="PANTHER" id="PTHR42844">
    <property type="entry name" value="DIHYDRONEOPTERIN ALDOLASE 1-RELATED"/>
    <property type="match status" value="1"/>
</dbReference>
<accession>A0A2S3UJF4</accession>
<evidence type="ECO:0000259" key="9">
    <source>
        <dbReference type="SMART" id="SM00905"/>
    </source>
</evidence>
<sequence>MSASPVSPTVSPTVSPAGQSGDPRNATGLTEDGQDVILIEGLLVPVEIGILESERGRTQSVCIDVEIRTVPGYRQIFRETGAYVSYADTVEFVQDKAVSGGHTDMVEDWAEAVAGFVLTNPLADRVTVKVTKLDIFDEAAGVGIRISRKRSE</sequence>
<organism evidence="10 11">
    <name type="scientific">Roseibium marinum</name>
    <dbReference type="NCBI Taxonomy" id="281252"/>
    <lineage>
        <taxon>Bacteria</taxon>
        <taxon>Pseudomonadati</taxon>
        <taxon>Pseudomonadota</taxon>
        <taxon>Alphaproteobacteria</taxon>
        <taxon>Hyphomicrobiales</taxon>
        <taxon>Stappiaceae</taxon>
        <taxon>Roseibium</taxon>
    </lineage>
</organism>
<evidence type="ECO:0000313" key="10">
    <source>
        <dbReference type="EMBL" id="POF27844.1"/>
    </source>
</evidence>
<protein>
    <recommendedName>
        <fullName evidence="4">dihydroneopterin aldolase</fullName>
        <ecNumber evidence="4">4.1.2.25</ecNumber>
    </recommendedName>
    <alternativeName>
        <fullName evidence="7">7,8-dihydroneopterin aldolase</fullName>
    </alternativeName>
</protein>
<evidence type="ECO:0000256" key="4">
    <source>
        <dbReference type="ARBA" id="ARBA00013043"/>
    </source>
</evidence>
<dbReference type="Gene3D" id="3.30.1130.10">
    <property type="match status" value="1"/>
</dbReference>
<gene>
    <name evidence="10" type="ORF">CLV41_1204</name>
</gene>
<feature type="domain" description="Dihydroneopterin aldolase/epimerase" evidence="9">
    <location>
        <begin position="37"/>
        <end position="148"/>
    </location>
</feature>
<dbReference type="InterPro" id="IPR043133">
    <property type="entry name" value="GTP-CH-I_C/QueF"/>
</dbReference>
<dbReference type="EMBL" id="PPCN01000020">
    <property type="protein sequence ID" value="POF27844.1"/>
    <property type="molecule type" value="Genomic_DNA"/>
</dbReference>
<comment type="catalytic activity">
    <reaction evidence="1">
        <text>7,8-dihydroneopterin = 6-hydroxymethyl-7,8-dihydropterin + glycolaldehyde</text>
        <dbReference type="Rhea" id="RHEA:10540"/>
        <dbReference type="ChEBI" id="CHEBI:17001"/>
        <dbReference type="ChEBI" id="CHEBI:17071"/>
        <dbReference type="ChEBI" id="CHEBI:44841"/>
        <dbReference type="EC" id="4.1.2.25"/>
    </reaction>
</comment>
<evidence type="ECO:0000256" key="6">
    <source>
        <dbReference type="ARBA" id="ARBA00023239"/>
    </source>
</evidence>
<dbReference type="SMART" id="SM00905">
    <property type="entry name" value="FolB"/>
    <property type="match status" value="1"/>
</dbReference>
<dbReference type="SUPFAM" id="SSF55620">
    <property type="entry name" value="Tetrahydrobiopterin biosynthesis enzymes-like"/>
    <property type="match status" value="1"/>
</dbReference>
<dbReference type="Pfam" id="PF02152">
    <property type="entry name" value="FolB"/>
    <property type="match status" value="1"/>
</dbReference>
<keyword evidence="6" id="KW-0456">Lyase</keyword>
<dbReference type="GO" id="GO:0046656">
    <property type="term" value="P:folic acid biosynthetic process"/>
    <property type="evidence" value="ECO:0007669"/>
    <property type="project" value="UniProtKB-KW"/>
</dbReference>
<keyword evidence="11" id="KW-1185">Reference proteome</keyword>
<evidence type="ECO:0000256" key="3">
    <source>
        <dbReference type="ARBA" id="ARBA00005708"/>
    </source>
</evidence>
<dbReference type="OrthoDB" id="7678026at2"/>
<evidence type="ECO:0000256" key="7">
    <source>
        <dbReference type="ARBA" id="ARBA00032903"/>
    </source>
</evidence>
<feature type="region of interest" description="Disordered" evidence="8">
    <location>
        <begin position="1"/>
        <end position="30"/>
    </location>
</feature>
<dbReference type="EC" id="4.1.2.25" evidence="4"/>
<dbReference type="Proteomes" id="UP000236959">
    <property type="component" value="Unassembled WGS sequence"/>
</dbReference>